<dbReference type="EMBL" id="JABBCQ020000020">
    <property type="protein sequence ID" value="MBI1626608.1"/>
    <property type="molecule type" value="Genomic_DNA"/>
</dbReference>
<comment type="caution">
    <text evidence="4">The sequence shown here is derived from an EMBL/GenBank/DDBJ whole genome shotgun (WGS) entry which is preliminary data.</text>
</comment>
<feature type="region of interest" description="Disordered" evidence="1">
    <location>
        <begin position="1"/>
        <end position="26"/>
    </location>
</feature>
<organism evidence="4 5">
    <name type="scientific">Comamonas suwonensis</name>
    <dbReference type="NCBI Taxonomy" id="2606214"/>
    <lineage>
        <taxon>Bacteria</taxon>
        <taxon>Pseudomonadati</taxon>
        <taxon>Pseudomonadota</taxon>
        <taxon>Betaproteobacteria</taxon>
        <taxon>Burkholderiales</taxon>
        <taxon>Comamonadaceae</taxon>
        <taxon>Comamonas</taxon>
    </lineage>
</organism>
<dbReference type="Gene3D" id="3.30.450.40">
    <property type="match status" value="1"/>
</dbReference>
<protein>
    <recommendedName>
        <fullName evidence="3">PelD GGDEF domain-containing protein</fullName>
    </recommendedName>
</protein>
<dbReference type="InterPro" id="IPR029016">
    <property type="entry name" value="GAF-like_dom_sf"/>
</dbReference>
<dbReference type="InterPro" id="IPR031583">
    <property type="entry name" value="PelD_GGDEF"/>
</dbReference>
<feature type="transmembrane region" description="Helical" evidence="2">
    <location>
        <begin position="118"/>
        <end position="136"/>
    </location>
</feature>
<name>A0A843BGK6_9BURK</name>
<keyword evidence="2" id="KW-0812">Transmembrane</keyword>
<evidence type="ECO:0000313" key="5">
    <source>
        <dbReference type="Proteomes" id="UP000530032"/>
    </source>
</evidence>
<evidence type="ECO:0000313" key="4">
    <source>
        <dbReference type="EMBL" id="MBI1626608.1"/>
    </source>
</evidence>
<dbReference type="AlphaFoldDB" id="A0A843BGK6"/>
<keyword evidence="5" id="KW-1185">Reference proteome</keyword>
<keyword evidence="2" id="KW-1133">Transmembrane helix</keyword>
<dbReference type="Gene3D" id="3.30.70.2880">
    <property type="match status" value="1"/>
</dbReference>
<keyword evidence="2" id="KW-0472">Membrane</keyword>
<evidence type="ECO:0000256" key="1">
    <source>
        <dbReference type="SAM" id="MobiDB-lite"/>
    </source>
</evidence>
<gene>
    <name evidence="4" type="ORF">HF327_019180</name>
</gene>
<evidence type="ECO:0000256" key="2">
    <source>
        <dbReference type="SAM" id="Phobius"/>
    </source>
</evidence>
<proteinExistence type="predicted"/>
<feature type="transmembrane region" description="Helical" evidence="2">
    <location>
        <begin position="83"/>
        <end position="106"/>
    </location>
</feature>
<feature type="domain" description="PelD GGDEF" evidence="3">
    <location>
        <begin position="330"/>
        <end position="449"/>
    </location>
</feature>
<dbReference type="RefSeq" id="WP_198461970.1">
    <property type="nucleotide sequence ID" value="NZ_JABBCQ020000020.1"/>
</dbReference>
<dbReference type="InterPro" id="IPR038367">
    <property type="entry name" value="PelD_GGDEF_sf"/>
</dbReference>
<dbReference type="Proteomes" id="UP000530032">
    <property type="component" value="Unassembled WGS sequence"/>
</dbReference>
<dbReference type="Pfam" id="PF16963">
    <property type="entry name" value="PelD_GGDEF"/>
    <property type="match status" value="1"/>
</dbReference>
<evidence type="ECO:0000259" key="3">
    <source>
        <dbReference type="Pfam" id="PF16963"/>
    </source>
</evidence>
<feature type="transmembrane region" description="Helical" evidence="2">
    <location>
        <begin position="41"/>
        <end position="62"/>
    </location>
</feature>
<sequence length="456" mass="50759">MHSQEIPVAPKAAGSVQRNRSSDEFKGSPLGKLTVASEKPWVIVAETVLVPAFALLLGYLVNRPDPLWINADFPWAWFAPMMIALRYGPIAGLFSAGVLLLGWTGFNRQDFSQFPQQYFLGGLIMVMIVGEVSSVWRTHLRRARTARHYQDQRMEQLVRQHYLLRLSHDQLEQQLIGQPVSMRDALHQLRDLKGTTSDAQTLLNLLSQFCQINVASIVPFHNGNLSDQSIAQIGGARSINLDDALVQQALATRSLCHISRSLKDGQNTSYVVAAPMLDLSDEMYGMLIVEEMPFFALQEETLQTINLLLGDYTDSIAANNLAQPLLQAHPECPPQFAFELQRMEHVLKSSQLPSIVLALQLSPKAIASDMPQFIMRMERMLDQSWLFEGSEKSVLAILMPLGSSASSEGFLNRLSARLEQRGLHSIEEAGIVPHTLSIQKNGAMSVLDEIVRIAHA</sequence>
<reference evidence="4" key="1">
    <citation type="submission" date="2020-12" db="EMBL/GenBank/DDBJ databases">
        <title>Comamonas sp. nov., isolated from stream water.</title>
        <authorList>
            <person name="Park K.-H."/>
        </authorList>
    </citation>
    <scope>NUCLEOTIDE SEQUENCE</scope>
    <source>
        <strain evidence="4">EJ-4</strain>
    </source>
</reference>
<accession>A0A843BGK6</accession>